<dbReference type="Proteomes" id="UP000007881">
    <property type="component" value="Chromosome"/>
</dbReference>
<feature type="region of interest" description="Disordered" evidence="3">
    <location>
        <begin position="1"/>
        <end position="34"/>
    </location>
</feature>
<reference evidence="4 5" key="1">
    <citation type="submission" date="2012-02" db="EMBL/GenBank/DDBJ databases">
        <title>Complete genome sequence of Phycisphaera mikurensis NBRC 102666.</title>
        <authorList>
            <person name="Ankai A."/>
            <person name="Hosoyama A."/>
            <person name="Terui Y."/>
            <person name="Sekine M."/>
            <person name="Fukai R."/>
            <person name="Kato Y."/>
            <person name="Nakamura S."/>
            <person name="Yamada-Narita S."/>
            <person name="Kawakoshi A."/>
            <person name="Fukunaga Y."/>
            <person name="Yamazaki S."/>
            <person name="Fujita N."/>
        </authorList>
    </citation>
    <scope>NUCLEOTIDE SEQUENCE [LARGE SCALE GENOMIC DNA]</scope>
    <source>
        <strain evidence="5">NBRC 102666 / KCTC 22515 / FYK2301M01</strain>
    </source>
</reference>
<dbReference type="OrthoDB" id="9793681at2"/>
<accession>I0IB03</accession>
<dbReference type="GO" id="GO:0042256">
    <property type="term" value="P:cytosolic ribosome assembly"/>
    <property type="evidence" value="ECO:0007669"/>
    <property type="project" value="UniProtKB-UniRule"/>
</dbReference>
<comment type="subunit">
    <text evidence="2">Interacts with ribosomal protein uL14 (rplN).</text>
</comment>
<dbReference type="Pfam" id="PF02410">
    <property type="entry name" value="RsfS"/>
    <property type="match status" value="1"/>
</dbReference>
<evidence type="ECO:0000313" key="4">
    <source>
        <dbReference type="EMBL" id="BAM02441.1"/>
    </source>
</evidence>
<dbReference type="PANTHER" id="PTHR21043">
    <property type="entry name" value="IOJAP SUPERFAMILY ORTHOLOG"/>
    <property type="match status" value="1"/>
</dbReference>
<dbReference type="RefSeq" id="WP_014435661.1">
    <property type="nucleotide sequence ID" value="NC_017080.1"/>
</dbReference>
<sequence>MPAPRFTTAAEEGPAVADDEIPSDPQPILKRSDEETAEARAFALEAATLAHDRRCEDVICFDVRGQSALTDFVVVATGTSDRQMRTVAAEFQQLGRDRGFERYGGEEDKLTTWVVADFVGVVVHLFEPETRAHYDLEMLWGDAPTLDIPGAEASGPLKPYPGDG</sequence>
<dbReference type="InterPro" id="IPR043519">
    <property type="entry name" value="NT_sf"/>
</dbReference>
<organism evidence="4 5">
    <name type="scientific">Phycisphaera mikurensis (strain NBRC 102666 / KCTC 22515 / FYK2301M01)</name>
    <dbReference type="NCBI Taxonomy" id="1142394"/>
    <lineage>
        <taxon>Bacteria</taxon>
        <taxon>Pseudomonadati</taxon>
        <taxon>Planctomycetota</taxon>
        <taxon>Phycisphaerae</taxon>
        <taxon>Phycisphaerales</taxon>
        <taxon>Phycisphaeraceae</taxon>
        <taxon>Phycisphaera</taxon>
    </lineage>
</organism>
<dbReference type="eggNOG" id="COG0799">
    <property type="taxonomic scope" value="Bacteria"/>
</dbReference>
<dbReference type="GO" id="GO:0043023">
    <property type="term" value="F:ribosomal large subunit binding"/>
    <property type="evidence" value="ECO:0007669"/>
    <property type="project" value="TreeGrafter"/>
</dbReference>
<dbReference type="GO" id="GO:0005737">
    <property type="term" value="C:cytoplasm"/>
    <property type="evidence" value="ECO:0007669"/>
    <property type="project" value="UniProtKB-SubCell"/>
</dbReference>
<dbReference type="HOGENOM" id="CLU_092688_2_0_0"/>
<dbReference type="EMBL" id="AP012338">
    <property type="protein sequence ID" value="BAM02441.1"/>
    <property type="molecule type" value="Genomic_DNA"/>
</dbReference>
<dbReference type="GO" id="GO:0017148">
    <property type="term" value="P:negative regulation of translation"/>
    <property type="evidence" value="ECO:0007669"/>
    <property type="project" value="UniProtKB-UniRule"/>
</dbReference>
<dbReference type="Gene3D" id="3.30.460.10">
    <property type="entry name" value="Beta Polymerase, domain 2"/>
    <property type="match status" value="1"/>
</dbReference>
<dbReference type="PANTHER" id="PTHR21043:SF0">
    <property type="entry name" value="MITOCHONDRIAL ASSEMBLY OF RIBOSOMAL LARGE SUBUNIT PROTEIN 1"/>
    <property type="match status" value="1"/>
</dbReference>
<comment type="subcellular location">
    <subcellularLocation>
        <location evidence="2">Cytoplasm</location>
    </subcellularLocation>
</comment>
<proteinExistence type="inferred from homology"/>
<keyword evidence="2" id="KW-0678">Repressor</keyword>
<dbReference type="SUPFAM" id="SSF81301">
    <property type="entry name" value="Nucleotidyltransferase"/>
    <property type="match status" value="1"/>
</dbReference>
<dbReference type="InterPro" id="IPR004394">
    <property type="entry name" value="Iojap/RsfS/C7orf30"/>
</dbReference>
<evidence type="ECO:0000256" key="1">
    <source>
        <dbReference type="ARBA" id="ARBA00010574"/>
    </source>
</evidence>
<gene>
    <name evidence="2" type="primary">rsfS</name>
    <name evidence="4" type="ordered locus">PSMK_02820</name>
</gene>
<protein>
    <recommendedName>
        <fullName evidence="2">Ribosomal silencing factor RsfS</fullName>
    </recommendedName>
</protein>
<keyword evidence="2" id="KW-0963">Cytoplasm</keyword>
<keyword evidence="2" id="KW-0810">Translation regulation</keyword>
<dbReference type="AlphaFoldDB" id="I0IB03"/>
<dbReference type="NCBIfam" id="TIGR00090">
    <property type="entry name" value="rsfS_iojap_ybeB"/>
    <property type="match status" value="1"/>
</dbReference>
<dbReference type="GO" id="GO:0090071">
    <property type="term" value="P:negative regulation of ribosome biogenesis"/>
    <property type="evidence" value="ECO:0007669"/>
    <property type="project" value="UniProtKB-UniRule"/>
</dbReference>
<dbReference type="KEGG" id="phm:PSMK_02820"/>
<comment type="similarity">
    <text evidence="1 2">Belongs to the Iojap/RsfS family.</text>
</comment>
<dbReference type="HAMAP" id="MF_01477">
    <property type="entry name" value="Iojap_RsfS"/>
    <property type="match status" value="1"/>
</dbReference>
<keyword evidence="5" id="KW-1185">Reference proteome</keyword>
<name>I0IB03_PHYMF</name>
<evidence type="ECO:0000313" key="5">
    <source>
        <dbReference type="Proteomes" id="UP000007881"/>
    </source>
</evidence>
<dbReference type="STRING" id="1142394.PSMK_02820"/>
<comment type="function">
    <text evidence="2">Functions as a ribosomal silencing factor. Interacts with ribosomal protein uL14 (rplN), blocking formation of intersubunit bridge B8. Prevents association of the 30S and 50S ribosomal subunits and the formation of functional ribosomes, thus repressing translation.</text>
</comment>
<evidence type="ECO:0000256" key="2">
    <source>
        <dbReference type="HAMAP-Rule" id="MF_01477"/>
    </source>
</evidence>
<evidence type="ECO:0000256" key="3">
    <source>
        <dbReference type="SAM" id="MobiDB-lite"/>
    </source>
</evidence>